<evidence type="ECO:0000313" key="2">
    <source>
        <dbReference type="Proteomes" id="UP001156903"/>
    </source>
</evidence>
<protein>
    <recommendedName>
        <fullName evidence="3">DUF4760 domain-containing protein</fullName>
    </recommendedName>
</protein>
<proteinExistence type="predicted"/>
<gene>
    <name evidence="1" type="ORF">GCM10007935_15150</name>
</gene>
<sequence length="201" mass="22853">MDVLFGLILMLVGFQVLKRSEERQRILLLGGFLRKYQLEPRMAQLTDGYLRALGESDPERADPIWRMLAGTEAALQQELSQLANDLKDVWGERLRVSRWPVGVPMATRFFPQASFDFRALVLLHAQALERVLRNDEGLSRKDRAFRTTAELLLFQHSCHWFCRSRAVASARLLALHKTAYAQVLAGVSPATRDAYRALTGV</sequence>
<accession>A0ABQ6C2J5</accession>
<reference evidence="2" key="1">
    <citation type="journal article" date="2019" name="Int. J. Syst. Evol. Microbiol.">
        <title>The Global Catalogue of Microorganisms (GCM) 10K type strain sequencing project: providing services to taxonomists for standard genome sequencing and annotation.</title>
        <authorList>
            <consortium name="The Broad Institute Genomics Platform"/>
            <consortium name="The Broad Institute Genome Sequencing Center for Infectious Disease"/>
            <person name="Wu L."/>
            <person name="Ma J."/>
        </authorList>
    </citation>
    <scope>NUCLEOTIDE SEQUENCE [LARGE SCALE GENOMIC DNA]</scope>
    <source>
        <strain evidence="2">NBRC 109341</strain>
    </source>
</reference>
<dbReference type="Proteomes" id="UP001156903">
    <property type="component" value="Unassembled WGS sequence"/>
</dbReference>
<comment type="caution">
    <text evidence="1">The sequence shown here is derived from an EMBL/GenBank/DDBJ whole genome shotgun (WGS) entry which is preliminary data.</text>
</comment>
<evidence type="ECO:0008006" key="3">
    <source>
        <dbReference type="Google" id="ProtNLM"/>
    </source>
</evidence>
<keyword evidence="2" id="KW-1185">Reference proteome</keyword>
<organism evidence="1 2">
    <name type="scientific">Hydrogenophaga electricum</name>
    <dbReference type="NCBI Taxonomy" id="1230953"/>
    <lineage>
        <taxon>Bacteria</taxon>
        <taxon>Pseudomonadati</taxon>
        <taxon>Pseudomonadota</taxon>
        <taxon>Betaproteobacteria</taxon>
        <taxon>Burkholderiales</taxon>
        <taxon>Comamonadaceae</taxon>
        <taxon>Hydrogenophaga</taxon>
    </lineage>
</organism>
<evidence type="ECO:0000313" key="1">
    <source>
        <dbReference type="EMBL" id="GLS14085.1"/>
    </source>
</evidence>
<dbReference type="RefSeq" id="WP_284307279.1">
    <property type="nucleotide sequence ID" value="NZ_BSPB01000008.1"/>
</dbReference>
<dbReference type="EMBL" id="BSPB01000008">
    <property type="protein sequence ID" value="GLS14085.1"/>
    <property type="molecule type" value="Genomic_DNA"/>
</dbReference>
<name>A0ABQ6C2J5_9BURK</name>